<comment type="caution">
    <text evidence="4">The sequence shown here is derived from an EMBL/GenBank/DDBJ whole genome shotgun (WGS) entry which is preliminary data.</text>
</comment>
<sequence>MGALDGQTVVFTGAGAGIGRAVVRRYVAEGARVVAVDLSEQVLELTDELGDAVRPLVADVSTWAGNTAAVATALDAWGRLDVFVGNAGITDAARPLEDIPGEQLTGAFGELFGVNVLAPLLGARACLDALIESRGSIIITGSFASTNAAGGGVLYTASKHAVHGVIRQLAYELAPDVRVNGVAPGVAPTRLRGTTALGQTAADSVLDGTREALPLQEIPSVDAYSGLFTMLASRTDGQAMTGVLVTADSGLSVRGIARPGGRV</sequence>
<keyword evidence="5" id="KW-1185">Reference proteome</keyword>
<comment type="similarity">
    <text evidence="1 3">Belongs to the short-chain dehydrogenases/reductases (SDR) family.</text>
</comment>
<dbReference type="InterPro" id="IPR036291">
    <property type="entry name" value="NAD(P)-bd_dom_sf"/>
</dbReference>
<evidence type="ECO:0000256" key="2">
    <source>
        <dbReference type="ARBA" id="ARBA00023002"/>
    </source>
</evidence>
<name>A0ABW6SH62_9NOCA</name>
<evidence type="ECO:0000256" key="1">
    <source>
        <dbReference type="ARBA" id="ARBA00006484"/>
    </source>
</evidence>
<dbReference type="PRINTS" id="PR00080">
    <property type="entry name" value="SDRFAMILY"/>
</dbReference>
<dbReference type="InterPro" id="IPR020904">
    <property type="entry name" value="Sc_DH/Rdtase_CS"/>
</dbReference>
<dbReference type="SUPFAM" id="SSF51735">
    <property type="entry name" value="NAD(P)-binding Rossmann-fold domains"/>
    <property type="match status" value="1"/>
</dbReference>
<dbReference type="Gene3D" id="3.40.50.720">
    <property type="entry name" value="NAD(P)-binding Rossmann-like Domain"/>
    <property type="match status" value="1"/>
</dbReference>
<dbReference type="InterPro" id="IPR002347">
    <property type="entry name" value="SDR_fam"/>
</dbReference>
<dbReference type="PANTHER" id="PTHR43008:SF4">
    <property type="entry name" value="CHAIN DEHYDROGENASE, PUTATIVE (AFU_ORTHOLOGUE AFUA_4G08710)-RELATED"/>
    <property type="match status" value="1"/>
</dbReference>
<protein>
    <submittedName>
        <fullName evidence="4">SDR family NAD(P)-dependent oxidoreductase</fullName>
    </submittedName>
</protein>
<evidence type="ECO:0000313" key="5">
    <source>
        <dbReference type="Proteomes" id="UP001601992"/>
    </source>
</evidence>
<keyword evidence="2" id="KW-0560">Oxidoreductase</keyword>
<dbReference type="PANTHER" id="PTHR43008">
    <property type="entry name" value="BENZIL REDUCTASE"/>
    <property type="match status" value="1"/>
</dbReference>
<gene>
    <name evidence="4" type="ORF">ACFYXQ_44780</name>
</gene>
<dbReference type="Pfam" id="PF00106">
    <property type="entry name" value="adh_short"/>
    <property type="match status" value="1"/>
</dbReference>
<reference evidence="4 5" key="1">
    <citation type="submission" date="2024-10" db="EMBL/GenBank/DDBJ databases">
        <title>The Natural Products Discovery Center: Release of the First 8490 Sequenced Strains for Exploring Actinobacteria Biosynthetic Diversity.</title>
        <authorList>
            <person name="Kalkreuter E."/>
            <person name="Kautsar S.A."/>
            <person name="Yang D."/>
            <person name="Bader C.D."/>
            <person name="Teijaro C.N."/>
            <person name="Fluegel L."/>
            <person name="Davis C.M."/>
            <person name="Simpson J.R."/>
            <person name="Lauterbach L."/>
            <person name="Steele A.D."/>
            <person name="Gui C."/>
            <person name="Meng S."/>
            <person name="Li G."/>
            <person name="Viehrig K."/>
            <person name="Ye F."/>
            <person name="Su P."/>
            <person name="Kiefer A.F."/>
            <person name="Nichols A."/>
            <person name="Cepeda A.J."/>
            <person name="Yan W."/>
            <person name="Fan B."/>
            <person name="Jiang Y."/>
            <person name="Adhikari A."/>
            <person name="Zheng C.-J."/>
            <person name="Schuster L."/>
            <person name="Cowan T.M."/>
            <person name="Smanski M.J."/>
            <person name="Chevrette M.G."/>
            <person name="De Carvalho L.P.S."/>
            <person name="Shen B."/>
        </authorList>
    </citation>
    <scope>NUCLEOTIDE SEQUENCE [LARGE SCALE GENOMIC DNA]</scope>
    <source>
        <strain evidence="4 5">NPDC002593</strain>
    </source>
</reference>
<proteinExistence type="inferred from homology"/>
<dbReference type="PROSITE" id="PS00061">
    <property type="entry name" value="ADH_SHORT"/>
    <property type="match status" value="1"/>
</dbReference>
<dbReference type="RefSeq" id="WP_040830111.1">
    <property type="nucleotide sequence ID" value="NZ_JBIAQY010000032.1"/>
</dbReference>
<dbReference type="Proteomes" id="UP001601992">
    <property type="component" value="Unassembled WGS sequence"/>
</dbReference>
<evidence type="ECO:0000313" key="4">
    <source>
        <dbReference type="EMBL" id="MFF3574883.1"/>
    </source>
</evidence>
<dbReference type="PRINTS" id="PR00081">
    <property type="entry name" value="GDHRDH"/>
</dbReference>
<evidence type="ECO:0000256" key="3">
    <source>
        <dbReference type="RuleBase" id="RU000363"/>
    </source>
</evidence>
<organism evidence="4 5">
    <name type="scientific">Nocardia jiangxiensis</name>
    <dbReference type="NCBI Taxonomy" id="282685"/>
    <lineage>
        <taxon>Bacteria</taxon>
        <taxon>Bacillati</taxon>
        <taxon>Actinomycetota</taxon>
        <taxon>Actinomycetes</taxon>
        <taxon>Mycobacteriales</taxon>
        <taxon>Nocardiaceae</taxon>
        <taxon>Nocardia</taxon>
    </lineage>
</organism>
<dbReference type="EMBL" id="JBIAQY010000032">
    <property type="protein sequence ID" value="MFF3574883.1"/>
    <property type="molecule type" value="Genomic_DNA"/>
</dbReference>
<accession>A0ABW6SH62</accession>